<proteinExistence type="predicted"/>
<keyword evidence="2" id="KW-1185">Reference proteome</keyword>
<reference evidence="2" key="1">
    <citation type="submission" date="2011-07" db="EMBL/GenBank/DDBJ databases">
        <authorList>
            <consortium name="Caenorhabditis brenneri Sequencing and Analysis Consortium"/>
            <person name="Wilson R.K."/>
        </authorList>
    </citation>
    <scope>NUCLEOTIDE SEQUENCE [LARGE SCALE GENOMIC DNA]</scope>
    <source>
        <strain evidence="2">PB2801</strain>
    </source>
</reference>
<organism evidence="2">
    <name type="scientific">Caenorhabditis brenneri</name>
    <name type="common">Nematode worm</name>
    <dbReference type="NCBI Taxonomy" id="135651"/>
    <lineage>
        <taxon>Eukaryota</taxon>
        <taxon>Metazoa</taxon>
        <taxon>Ecdysozoa</taxon>
        <taxon>Nematoda</taxon>
        <taxon>Chromadorea</taxon>
        <taxon>Rhabditida</taxon>
        <taxon>Rhabditina</taxon>
        <taxon>Rhabditomorpha</taxon>
        <taxon>Rhabditoidea</taxon>
        <taxon>Rhabditidae</taxon>
        <taxon>Peloderinae</taxon>
        <taxon>Caenorhabditis</taxon>
    </lineage>
</organism>
<evidence type="ECO:0000313" key="2">
    <source>
        <dbReference type="Proteomes" id="UP000008068"/>
    </source>
</evidence>
<dbReference type="AlphaFoldDB" id="G0NF96"/>
<dbReference type="Proteomes" id="UP000008068">
    <property type="component" value="Unassembled WGS sequence"/>
</dbReference>
<name>G0NF96_CAEBE</name>
<sequence>MEENRSVCLARRLVKVNRPDPSYAVPSVAQRHESVERNFCLQNDMMTVTIRQCWHVLKGTVKNRISTEINRGTGSTRCVNCASPDSFGKQKR</sequence>
<dbReference type="EMBL" id="GL379875">
    <property type="protein sequence ID" value="EGT59160.1"/>
    <property type="molecule type" value="Genomic_DNA"/>
</dbReference>
<dbReference type="InParanoid" id="G0NF96"/>
<evidence type="ECO:0000313" key="1">
    <source>
        <dbReference type="EMBL" id="EGT59160.1"/>
    </source>
</evidence>
<accession>G0NF96</accession>
<gene>
    <name evidence="1" type="ORF">CAEBREN_18863</name>
</gene>
<dbReference type="HOGENOM" id="CLU_2415251_0_0_1"/>
<protein>
    <submittedName>
        <fullName evidence="1">Uncharacterized protein</fullName>
    </submittedName>
</protein>